<dbReference type="InterPro" id="IPR009071">
    <property type="entry name" value="HMG_box_dom"/>
</dbReference>
<organism evidence="5 6">
    <name type="scientific">Microthlaspi erraticum</name>
    <dbReference type="NCBI Taxonomy" id="1685480"/>
    <lineage>
        <taxon>Eukaryota</taxon>
        <taxon>Viridiplantae</taxon>
        <taxon>Streptophyta</taxon>
        <taxon>Embryophyta</taxon>
        <taxon>Tracheophyta</taxon>
        <taxon>Spermatophyta</taxon>
        <taxon>Magnoliopsida</taxon>
        <taxon>eudicotyledons</taxon>
        <taxon>Gunneridae</taxon>
        <taxon>Pentapetalae</taxon>
        <taxon>rosids</taxon>
        <taxon>malvids</taxon>
        <taxon>Brassicales</taxon>
        <taxon>Brassicaceae</taxon>
        <taxon>Coluteocarpeae</taxon>
        <taxon>Microthlaspi</taxon>
    </lineage>
</organism>
<feature type="compositionally biased region" description="Low complexity" evidence="2">
    <location>
        <begin position="15"/>
        <end position="28"/>
    </location>
</feature>
<comment type="caution">
    <text evidence="5">The sequence shown here is derived from an EMBL/GenBank/DDBJ whole genome shotgun (WGS) entry which is preliminary data.</text>
</comment>
<feature type="region of interest" description="Disordered" evidence="2">
    <location>
        <begin position="1"/>
        <end position="28"/>
    </location>
</feature>
<feature type="DNA-binding region" description="HMG box" evidence="1">
    <location>
        <begin position="226"/>
        <end position="293"/>
    </location>
</feature>
<dbReference type="Pfam" id="PF00505">
    <property type="entry name" value="HMG_box"/>
    <property type="match status" value="1"/>
</dbReference>
<evidence type="ECO:0000313" key="5">
    <source>
        <dbReference type="EMBL" id="CAA7015452.1"/>
    </source>
</evidence>
<dbReference type="EMBL" id="CACVBM020000177">
    <property type="protein sequence ID" value="CAA7015452.1"/>
    <property type="molecule type" value="Genomic_DNA"/>
</dbReference>
<dbReference type="InterPro" id="IPR036910">
    <property type="entry name" value="HMG_box_dom_sf"/>
</dbReference>
<reference evidence="5" key="1">
    <citation type="submission" date="2020-01" db="EMBL/GenBank/DDBJ databases">
        <authorList>
            <person name="Mishra B."/>
        </authorList>
    </citation>
    <scope>NUCLEOTIDE SEQUENCE [LARGE SCALE GENOMIC DNA]</scope>
</reference>
<evidence type="ECO:0000256" key="1">
    <source>
        <dbReference type="PROSITE-ProRule" id="PRU00267"/>
    </source>
</evidence>
<dbReference type="GO" id="GO:0005634">
    <property type="term" value="C:nucleus"/>
    <property type="evidence" value="ECO:0007669"/>
    <property type="project" value="UniProtKB-UniRule"/>
</dbReference>
<evidence type="ECO:0000256" key="2">
    <source>
        <dbReference type="SAM" id="MobiDB-lite"/>
    </source>
</evidence>
<accession>A0A6D2HQU7</accession>
<evidence type="ECO:0000259" key="4">
    <source>
        <dbReference type="PROSITE" id="PS51011"/>
    </source>
</evidence>
<dbReference type="InterPro" id="IPR036431">
    <property type="entry name" value="ARID_dom_sf"/>
</dbReference>
<gene>
    <name evidence="5" type="ORF">MERR_LOCUS2687</name>
</gene>
<keyword evidence="6" id="KW-1185">Reference proteome</keyword>
<dbReference type="Pfam" id="PF01388">
    <property type="entry name" value="ARID"/>
    <property type="match status" value="1"/>
</dbReference>
<dbReference type="CDD" id="cd22009">
    <property type="entry name" value="HMG-box_AtHMGB9-like"/>
    <property type="match status" value="1"/>
</dbReference>
<dbReference type="Proteomes" id="UP000467841">
    <property type="component" value="Unassembled WGS sequence"/>
</dbReference>
<keyword evidence="1" id="KW-0238">DNA-binding</keyword>
<dbReference type="OrthoDB" id="1919336at2759"/>
<proteinExistence type="predicted"/>
<dbReference type="InterPro" id="IPR001606">
    <property type="entry name" value="ARID_dom"/>
</dbReference>
<dbReference type="SUPFAM" id="SSF47095">
    <property type="entry name" value="HMG-box"/>
    <property type="match status" value="1"/>
</dbReference>
<dbReference type="PROSITE" id="PS51011">
    <property type="entry name" value="ARID"/>
    <property type="match status" value="1"/>
</dbReference>
<dbReference type="SMART" id="SM01014">
    <property type="entry name" value="ARID"/>
    <property type="match status" value="1"/>
</dbReference>
<feature type="domain" description="HMG box" evidence="3">
    <location>
        <begin position="226"/>
        <end position="293"/>
    </location>
</feature>
<dbReference type="SMART" id="SM00398">
    <property type="entry name" value="HMG"/>
    <property type="match status" value="1"/>
</dbReference>
<dbReference type="PANTHER" id="PTHR46691">
    <property type="entry name" value="HIGH MOBILITY GROUP B PROTEIN 9"/>
    <property type="match status" value="1"/>
</dbReference>
<name>A0A6D2HQU7_9BRAS</name>
<dbReference type="PANTHER" id="PTHR46691:SF6">
    <property type="entry name" value="HIGH MOBILITY GROUP B PROTEIN 10-RELATED"/>
    <property type="match status" value="1"/>
</dbReference>
<feature type="region of interest" description="Disordered" evidence="2">
    <location>
        <begin position="289"/>
        <end position="331"/>
    </location>
</feature>
<evidence type="ECO:0000313" key="6">
    <source>
        <dbReference type="Proteomes" id="UP000467841"/>
    </source>
</evidence>
<dbReference type="Gene3D" id="1.10.30.10">
    <property type="entry name" value="High mobility group box domain"/>
    <property type="match status" value="1"/>
</dbReference>
<dbReference type="SMART" id="SM00501">
    <property type="entry name" value="BRIGHT"/>
    <property type="match status" value="1"/>
</dbReference>
<dbReference type="PROSITE" id="PS50118">
    <property type="entry name" value="HMG_BOX_2"/>
    <property type="match status" value="1"/>
</dbReference>
<evidence type="ECO:0000259" key="3">
    <source>
        <dbReference type="PROSITE" id="PS50118"/>
    </source>
</evidence>
<dbReference type="AlphaFoldDB" id="A0A6D2HQU7"/>
<dbReference type="Gene3D" id="1.10.150.60">
    <property type="entry name" value="ARID DNA-binding domain"/>
    <property type="match status" value="1"/>
</dbReference>
<evidence type="ECO:0008006" key="7">
    <source>
        <dbReference type="Google" id="ProtNLM"/>
    </source>
</evidence>
<protein>
    <recommendedName>
        <fullName evidence="7">HMG box domain-containing protein</fullName>
    </recommendedName>
</protein>
<feature type="domain" description="ARID" evidence="4">
    <location>
        <begin position="43"/>
        <end position="134"/>
    </location>
</feature>
<dbReference type="GO" id="GO:0003677">
    <property type="term" value="F:DNA binding"/>
    <property type="evidence" value="ECO:0007669"/>
    <property type="project" value="UniProtKB-UniRule"/>
</dbReference>
<keyword evidence="1" id="KW-0539">Nucleus</keyword>
<sequence length="331" mass="37901">MSTETQCQLVPAYGSSSDSDNNMDSNMDNNMDVNSSPSYEDLVRNPNLFWDTLTKFLTLSHRSLKVPIVGGNRLDLHRLFIEVTTRGGLEKVIKERKCKQVIGNFNFKKQITNAAFVLKKYYRKILFEFEHVHYFKEPMSLFWARDEAMNRLVTKSENDDEGTQELGRGCAVNGVIDGKFHKGYFVTVKVGSEELKGVLYKTAETSSETRRYKKKAKLSLGDSQRPKSHRSGYNFFFSEQYRKLKPEYAGQEKLLTKDIGHMWTNLSDSDKKVYQDMGYEDVKRYKRDMSQYKSSMDSPEVEETDAPEDDAAADDAAADDDAAETSSEESQ</sequence>
<feature type="compositionally biased region" description="Acidic residues" evidence="2">
    <location>
        <begin position="299"/>
        <end position="331"/>
    </location>
</feature>
<dbReference type="SUPFAM" id="SSF46774">
    <property type="entry name" value="ARID-like"/>
    <property type="match status" value="1"/>
</dbReference>